<dbReference type="EMBL" id="JAUJFL010000008">
    <property type="protein sequence ID" value="KAK2598658.1"/>
    <property type="molecule type" value="Genomic_DNA"/>
</dbReference>
<dbReference type="Proteomes" id="UP001265746">
    <property type="component" value="Unassembled WGS sequence"/>
</dbReference>
<dbReference type="PANTHER" id="PTHR47336">
    <property type="entry name" value="TRANSCRIPTION FACTOR HMS1-RELATED"/>
    <property type="match status" value="1"/>
</dbReference>
<comment type="caution">
    <text evidence="3">The sequence shown here is derived from an EMBL/GenBank/DDBJ whole genome shotgun (WGS) entry which is preliminary data.</text>
</comment>
<accession>A0AAD9S461</accession>
<feature type="region of interest" description="Disordered" evidence="1">
    <location>
        <begin position="44"/>
        <end position="116"/>
    </location>
</feature>
<dbReference type="PANTHER" id="PTHR47336:SF4">
    <property type="entry name" value="BHLH TRANSCRIPTION FACTOR (EUROFUNG)"/>
    <property type="match status" value="1"/>
</dbReference>
<evidence type="ECO:0000256" key="1">
    <source>
        <dbReference type="SAM" id="MobiDB-lite"/>
    </source>
</evidence>
<feature type="compositionally biased region" description="Basic residues" evidence="1">
    <location>
        <begin position="187"/>
        <end position="198"/>
    </location>
</feature>
<keyword evidence="4" id="KW-1185">Reference proteome</keyword>
<dbReference type="SUPFAM" id="SSF47459">
    <property type="entry name" value="HLH, helix-loop-helix DNA-binding domain"/>
    <property type="match status" value="1"/>
</dbReference>
<feature type="region of interest" description="Disordered" evidence="1">
    <location>
        <begin position="247"/>
        <end position="297"/>
    </location>
</feature>
<dbReference type="Pfam" id="PF00010">
    <property type="entry name" value="HLH"/>
    <property type="match status" value="1"/>
</dbReference>
<feature type="compositionally biased region" description="Polar residues" evidence="1">
    <location>
        <begin position="105"/>
        <end position="116"/>
    </location>
</feature>
<gene>
    <name evidence="3" type="ORF">N8I77_012053</name>
</gene>
<dbReference type="SMART" id="SM00353">
    <property type="entry name" value="HLH"/>
    <property type="match status" value="1"/>
</dbReference>
<organism evidence="3 4">
    <name type="scientific">Phomopsis amygdali</name>
    <name type="common">Fusicoccum amygdali</name>
    <dbReference type="NCBI Taxonomy" id="1214568"/>
    <lineage>
        <taxon>Eukaryota</taxon>
        <taxon>Fungi</taxon>
        <taxon>Dikarya</taxon>
        <taxon>Ascomycota</taxon>
        <taxon>Pezizomycotina</taxon>
        <taxon>Sordariomycetes</taxon>
        <taxon>Sordariomycetidae</taxon>
        <taxon>Diaporthales</taxon>
        <taxon>Diaporthaceae</taxon>
        <taxon>Diaporthe</taxon>
    </lineage>
</organism>
<feature type="compositionally biased region" description="Polar residues" evidence="1">
    <location>
        <begin position="142"/>
        <end position="155"/>
    </location>
</feature>
<reference evidence="3" key="1">
    <citation type="submission" date="2023-06" db="EMBL/GenBank/DDBJ databases">
        <authorList>
            <person name="Noh H."/>
        </authorList>
    </citation>
    <scope>NUCLEOTIDE SEQUENCE</scope>
    <source>
        <strain evidence="3">DUCC20226</strain>
    </source>
</reference>
<dbReference type="PROSITE" id="PS50888">
    <property type="entry name" value="BHLH"/>
    <property type="match status" value="1"/>
</dbReference>
<evidence type="ECO:0000313" key="3">
    <source>
        <dbReference type="EMBL" id="KAK2598658.1"/>
    </source>
</evidence>
<dbReference type="Gene3D" id="4.10.280.10">
    <property type="entry name" value="Helix-loop-helix DNA-binding domain"/>
    <property type="match status" value="1"/>
</dbReference>
<evidence type="ECO:0000313" key="4">
    <source>
        <dbReference type="Proteomes" id="UP001265746"/>
    </source>
</evidence>
<feature type="domain" description="BHLH" evidence="2">
    <location>
        <begin position="223"/>
        <end position="311"/>
    </location>
</feature>
<dbReference type="InterPro" id="IPR011598">
    <property type="entry name" value="bHLH_dom"/>
</dbReference>
<name>A0AAD9S461_PHOAM</name>
<dbReference type="AlphaFoldDB" id="A0AAD9S461"/>
<dbReference type="InterPro" id="IPR052099">
    <property type="entry name" value="Regulatory_TF_Diverse"/>
</dbReference>
<sequence length="349" mass="38100">MVDAANYSQLYADPFHFFDPNPDGVTEKTPSWFSQDPEIGLESSATVISSYAAPPPPPTPPQHHGQNDGLHGIAASHYGKINSPQHGGLTQYDFSKPLASPPTSQPSEVSYPSISKSSNLPLFDFMSWDMFMDYGNGASTEANDMNNNDGTNSADDSYDDRQASVSPHMKHNQRPVQPPPEATSQVAKKRRVHHHRPGSKCASPSPPPCRRPSQASEKFCPPKGQRAHSAIEKRYRAGINEKFEALRGCIESRKRPKQESLGQALRPESKEGEGGGTTTAPERKKGAGGDAASRMNKAEVLSEATEYIQQLEDENGVMLDQLKMLVQRLRATRMALQPMTPMSSASSTV</sequence>
<dbReference type="GO" id="GO:0046983">
    <property type="term" value="F:protein dimerization activity"/>
    <property type="evidence" value="ECO:0007669"/>
    <property type="project" value="InterPro"/>
</dbReference>
<feature type="region of interest" description="Disordered" evidence="1">
    <location>
        <begin position="142"/>
        <end position="227"/>
    </location>
</feature>
<evidence type="ECO:0000259" key="2">
    <source>
        <dbReference type="PROSITE" id="PS50888"/>
    </source>
</evidence>
<protein>
    <recommendedName>
        <fullName evidence="2">BHLH domain-containing protein</fullName>
    </recommendedName>
</protein>
<dbReference type="InterPro" id="IPR036638">
    <property type="entry name" value="HLH_DNA-bd_sf"/>
</dbReference>
<dbReference type="CDD" id="cd11395">
    <property type="entry name" value="bHLHzip_SREBP_like"/>
    <property type="match status" value="1"/>
</dbReference>
<proteinExistence type="predicted"/>